<feature type="transmembrane region" description="Helical" evidence="5">
    <location>
        <begin position="249"/>
        <end position="267"/>
    </location>
</feature>
<feature type="transmembrane region" description="Helical" evidence="5">
    <location>
        <begin position="165"/>
        <end position="187"/>
    </location>
</feature>
<feature type="transmembrane region" description="Helical" evidence="5">
    <location>
        <begin position="7"/>
        <end position="28"/>
    </location>
</feature>
<evidence type="ECO:0000256" key="4">
    <source>
        <dbReference type="ARBA" id="ARBA00023136"/>
    </source>
</evidence>
<proteinExistence type="predicted"/>
<feature type="transmembrane region" description="Helical" evidence="5">
    <location>
        <begin position="112"/>
        <end position="134"/>
    </location>
</feature>
<feature type="transmembrane region" description="Helical" evidence="5">
    <location>
        <begin position="288"/>
        <end position="308"/>
    </location>
</feature>
<feature type="transmembrane region" description="Helical" evidence="5">
    <location>
        <begin position="208"/>
        <end position="229"/>
    </location>
</feature>
<dbReference type="PANTHER" id="PTHR43424:SF1">
    <property type="entry name" value="LOCUS PUTATIVE PROTEIN 1-RELATED"/>
    <property type="match status" value="1"/>
</dbReference>
<feature type="transmembrane region" description="Helical" evidence="5">
    <location>
        <begin position="40"/>
        <end position="62"/>
    </location>
</feature>
<gene>
    <name evidence="6" type="ORF">JOC27_000497</name>
</gene>
<name>A0ABS2Q616_9BACL</name>
<comment type="caution">
    <text evidence="6">The sequence shown here is derived from an EMBL/GenBank/DDBJ whole genome shotgun (WGS) entry which is preliminary data.</text>
</comment>
<dbReference type="InterPro" id="IPR052556">
    <property type="entry name" value="PolySynth_Transporter"/>
</dbReference>
<feature type="transmembrane region" description="Helical" evidence="5">
    <location>
        <begin position="320"/>
        <end position="345"/>
    </location>
</feature>
<dbReference type="PANTHER" id="PTHR43424">
    <property type="entry name" value="LOCUS PUTATIVE PROTEIN 1-RELATED"/>
    <property type="match status" value="1"/>
</dbReference>
<feature type="transmembrane region" description="Helical" evidence="5">
    <location>
        <begin position="352"/>
        <end position="372"/>
    </location>
</feature>
<keyword evidence="3 5" id="KW-1133">Transmembrane helix</keyword>
<protein>
    <submittedName>
        <fullName evidence="6">O-antigen/teichoic acid export membrane protein</fullName>
    </submittedName>
</protein>
<feature type="transmembrane region" description="Helical" evidence="5">
    <location>
        <begin position="83"/>
        <end position="106"/>
    </location>
</feature>
<evidence type="ECO:0000256" key="2">
    <source>
        <dbReference type="ARBA" id="ARBA00022692"/>
    </source>
</evidence>
<keyword evidence="2 5" id="KW-0812">Transmembrane</keyword>
<feature type="transmembrane region" description="Helical" evidence="5">
    <location>
        <begin position="412"/>
        <end position="429"/>
    </location>
</feature>
<dbReference type="Pfam" id="PF01943">
    <property type="entry name" value="Polysacc_synt"/>
    <property type="match status" value="1"/>
</dbReference>
<evidence type="ECO:0000256" key="3">
    <source>
        <dbReference type="ARBA" id="ARBA00022989"/>
    </source>
</evidence>
<feature type="transmembrane region" description="Helical" evidence="5">
    <location>
        <begin position="141"/>
        <end position="159"/>
    </location>
</feature>
<evidence type="ECO:0000256" key="5">
    <source>
        <dbReference type="SAM" id="Phobius"/>
    </source>
</evidence>
<accession>A0ABS2Q616</accession>
<keyword evidence="4 5" id="KW-0472">Membrane</keyword>
<dbReference type="Proteomes" id="UP000823201">
    <property type="component" value="Unassembled WGS sequence"/>
</dbReference>
<dbReference type="EMBL" id="JAFBEV010000003">
    <property type="protein sequence ID" value="MBM7657056.1"/>
    <property type="molecule type" value="Genomic_DNA"/>
</dbReference>
<organism evidence="6 7">
    <name type="scientific">Sporolactobacillus spathodeae</name>
    <dbReference type="NCBI Taxonomy" id="1465502"/>
    <lineage>
        <taxon>Bacteria</taxon>
        <taxon>Bacillati</taxon>
        <taxon>Bacillota</taxon>
        <taxon>Bacilli</taxon>
        <taxon>Bacillales</taxon>
        <taxon>Sporolactobacillaceae</taxon>
        <taxon>Sporolactobacillus</taxon>
    </lineage>
</organism>
<sequence>MSIKKNYLYNLIYQVLVMILPLITVPYVSRVLLPHGVGTFAYTASIVSYFSFLGILGIDTYGNKLIAMSRDDKRKMSENFFSLYFLQLMLTMTSLIVYIITAIFFIQQDRSIALIQTISLLGTVFDCSWFFFGIELFKKIVTRNIIIKLLSLAAIFILVKQPSDLPVYTVIMCLSVFLSSLIMWVYLKGRIMIVRVSFRQIMTHLKPSMIYFIPGIALQVYFVLNKTMIGIVANNSEVGIFDYADKIRMMALSVVTSLGTVMLPRMAHTFAVGKIEKAKEYLLKSLDFSTLLAIPLMFGVAAIAKEFIPWYMGEHFLKSIVVLIILAPTIVLMAWSGVFGTQYLLPLGKMKAYTASVYAGAIVNFGANLLLIKPFGSIGASFATLAAEVVVTLVQLYYVRALIPFKHIVPKTMYYLGAGTVMFLLLQMIGRMMGASILTTGVQVALGCVVYFASIALIETMKHDGMVYHEIGKVLQKYRSR</sequence>
<keyword evidence="7" id="KW-1185">Reference proteome</keyword>
<feature type="transmembrane region" description="Helical" evidence="5">
    <location>
        <begin position="378"/>
        <end position="400"/>
    </location>
</feature>
<feature type="transmembrane region" description="Helical" evidence="5">
    <location>
        <begin position="435"/>
        <end position="458"/>
    </location>
</feature>
<evidence type="ECO:0000256" key="1">
    <source>
        <dbReference type="ARBA" id="ARBA00004141"/>
    </source>
</evidence>
<evidence type="ECO:0000313" key="7">
    <source>
        <dbReference type="Proteomes" id="UP000823201"/>
    </source>
</evidence>
<evidence type="ECO:0000313" key="6">
    <source>
        <dbReference type="EMBL" id="MBM7657056.1"/>
    </source>
</evidence>
<dbReference type="RefSeq" id="WP_205005416.1">
    <property type="nucleotide sequence ID" value="NZ_CBCRXA010000003.1"/>
</dbReference>
<dbReference type="CDD" id="cd13128">
    <property type="entry name" value="MATE_Wzx_like"/>
    <property type="match status" value="1"/>
</dbReference>
<dbReference type="InterPro" id="IPR002797">
    <property type="entry name" value="Polysacc_synth"/>
</dbReference>
<comment type="subcellular location">
    <subcellularLocation>
        <location evidence="1">Membrane</location>
        <topology evidence="1">Multi-pass membrane protein</topology>
    </subcellularLocation>
</comment>
<reference evidence="6 7" key="1">
    <citation type="submission" date="2021-01" db="EMBL/GenBank/DDBJ databases">
        <title>Genomic Encyclopedia of Type Strains, Phase IV (KMG-IV): sequencing the most valuable type-strain genomes for metagenomic binning, comparative biology and taxonomic classification.</title>
        <authorList>
            <person name="Goeker M."/>
        </authorList>
    </citation>
    <scope>NUCLEOTIDE SEQUENCE [LARGE SCALE GENOMIC DNA]</scope>
    <source>
        <strain evidence="6 7">DSM 100968</strain>
    </source>
</reference>